<keyword evidence="3" id="KW-1185">Reference proteome</keyword>
<accession>A0A0Q1BI39</accession>
<feature type="compositionally biased region" description="Acidic residues" evidence="1">
    <location>
        <begin position="376"/>
        <end position="387"/>
    </location>
</feature>
<gene>
    <name evidence="2" type="ORF">AAY42_10290</name>
</gene>
<dbReference type="STRING" id="346185.AAY42_10290"/>
<protein>
    <recommendedName>
        <fullName evidence="4">Toprim domain-containing protein</fullName>
    </recommendedName>
</protein>
<dbReference type="InterPro" id="IPR034154">
    <property type="entry name" value="TOPRIM_DnaG/twinkle"/>
</dbReference>
<dbReference type="CDD" id="cd01029">
    <property type="entry name" value="TOPRIM_primases"/>
    <property type="match status" value="1"/>
</dbReference>
<evidence type="ECO:0000313" key="2">
    <source>
        <dbReference type="EMBL" id="KQC30221.1"/>
    </source>
</evidence>
<sequence length="826" mass="94782">MSSSYISKTDLMSVTENGWLYFSKLFPELEKPANKGQNCKNIINRFRDEENPSLRIYCKNGVWKAIDFADPDYNGDMFKFYAAVEGLNEVKGNFIQIMNGIYKEVTGKEPPLLKGTAPKFETAELPEGVDYLIEDIPFESLGKDEKNFLAKYHIDPEVMKSNSSYFIQSQTFRRDNGEALRLNKKPKEVMIAHKVAESAKIYQPYKKEFKFTWRGGMPKEYVYGIHLLKKSFKDIQDGEHKNQPLSLVCCAGEKDALVLQSMGYKAFCLSSETNTYFPETLLCYILDFHDALNDKFELVILYDKDETGKKCAEKIVEYQSKHEYNIRIVELPDTLVQKGGKDVSDFISLGFPKEDLIELIGAKPFSPESSVSPQEDNLDPVEEEESTDSSPVMDNEDALQISYETLPTFLGECLVPFDGEIKLMMLLSFLTTIGSTMHKVIGRFRDDYIYPNLFTIIIAPPASGKSQIKWARNLILPIDEFLIENSKQAISQFREQQELVKNGDMDSSELGPEPAYEVKLIPCDITSAAWIKQMSDNNGYGLMYDTEIDGLVQSNSGNLRSFSDYLRKSYEGEPLSVMRKKDREHIRVEKGKLSLLISGTPQQFYRLIPDGENGLFSRVIPFRFNGLDRWLSVFKDEEFDFTKHFETLSEQILEYFLNLESLPEPVTFLFSDSQKIKLDQVFEKRIEWIKTIAGFDGRATVNRLGAITFKIAMILTTLRRLETDSMHNSFQCTPEDFNSAMAISELILNNAIDVLRQMNEERAENLFRGIKLDYYYALPSQFTFAESQQIAEDMCIKPKTAEKWIYLLRDKAFLVNPKKGHFKKVG</sequence>
<dbReference type="PATRIC" id="fig|1547436.3.peg.2121"/>
<organism evidence="2 3">
    <name type="scientific">Flagellimonas eckloniae</name>
    <dbReference type="NCBI Taxonomy" id="346185"/>
    <lineage>
        <taxon>Bacteria</taxon>
        <taxon>Pseudomonadati</taxon>
        <taxon>Bacteroidota</taxon>
        <taxon>Flavobacteriia</taxon>
        <taxon>Flavobacteriales</taxon>
        <taxon>Flavobacteriaceae</taxon>
        <taxon>Flagellimonas</taxon>
    </lineage>
</organism>
<feature type="region of interest" description="Disordered" evidence="1">
    <location>
        <begin position="364"/>
        <end position="393"/>
    </location>
</feature>
<dbReference type="Proteomes" id="UP000050827">
    <property type="component" value="Unassembled WGS sequence"/>
</dbReference>
<evidence type="ECO:0000313" key="3">
    <source>
        <dbReference type="Proteomes" id="UP000050827"/>
    </source>
</evidence>
<dbReference type="OrthoDB" id="877327at2"/>
<name>A0A0Q1BI39_9FLAO</name>
<dbReference type="Gene3D" id="3.40.1360.10">
    <property type="match status" value="1"/>
</dbReference>
<dbReference type="AlphaFoldDB" id="A0A0Q1BI39"/>
<dbReference type="RefSeq" id="WP_055394861.1">
    <property type="nucleotide sequence ID" value="NZ_LCTZ01000002.1"/>
</dbReference>
<dbReference type="InterPro" id="IPR025048">
    <property type="entry name" value="DUF3987"/>
</dbReference>
<comment type="caution">
    <text evidence="2">The sequence shown here is derived from an EMBL/GenBank/DDBJ whole genome shotgun (WGS) entry which is preliminary data.</text>
</comment>
<reference evidence="2 3" key="1">
    <citation type="submission" date="2015-04" db="EMBL/GenBank/DDBJ databases">
        <title>Complete genome of flavobacterium.</title>
        <authorList>
            <person name="Kwon Y.M."/>
            <person name="Kim S.-J."/>
        </authorList>
    </citation>
    <scope>NUCLEOTIDE SEQUENCE [LARGE SCALE GENOMIC DNA]</scope>
    <source>
        <strain evidence="2 3">DK169</strain>
    </source>
</reference>
<evidence type="ECO:0008006" key="4">
    <source>
        <dbReference type="Google" id="ProtNLM"/>
    </source>
</evidence>
<dbReference type="EMBL" id="LCTZ01000002">
    <property type="protein sequence ID" value="KQC30221.1"/>
    <property type="molecule type" value="Genomic_DNA"/>
</dbReference>
<dbReference type="Pfam" id="PF13148">
    <property type="entry name" value="DUF3987"/>
    <property type="match status" value="1"/>
</dbReference>
<proteinExistence type="predicted"/>
<evidence type="ECO:0000256" key="1">
    <source>
        <dbReference type="SAM" id="MobiDB-lite"/>
    </source>
</evidence>